<evidence type="ECO:0000313" key="12">
    <source>
        <dbReference type="Proteomes" id="UP000177821"/>
    </source>
</evidence>
<name>A0A1G1WR22_9BACT</name>
<evidence type="ECO:0000259" key="9">
    <source>
        <dbReference type="PROSITE" id="PS51192"/>
    </source>
</evidence>
<dbReference type="InterPro" id="IPR027417">
    <property type="entry name" value="P-loop_NTPase"/>
</dbReference>
<keyword evidence="5" id="KW-0347">Helicase</keyword>
<keyword evidence="6" id="KW-0067">ATP-binding</keyword>
<dbReference type="Proteomes" id="UP000177821">
    <property type="component" value="Unassembled WGS sequence"/>
</dbReference>
<dbReference type="EMBL" id="MHCX01000005">
    <property type="protein sequence ID" value="OGY30195.1"/>
    <property type="molecule type" value="Genomic_DNA"/>
</dbReference>
<dbReference type="GO" id="GO:0006281">
    <property type="term" value="P:DNA repair"/>
    <property type="evidence" value="ECO:0007669"/>
    <property type="project" value="UniProtKB-KW"/>
</dbReference>
<evidence type="ECO:0000256" key="5">
    <source>
        <dbReference type="ARBA" id="ARBA00022806"/>
    </source>
</evidence>
<evidence type="ECO:0000256" key="8">
    <source>
        <dbReference type="ARBA" id="ARBA00023204"/>
    </source>
</evidence>
<evidence type="ECO:0000259" key="10">
    <source>
        <dbReference type="PROSITE" id="PS51194"/>
    </source>
</evidence>
<evidence type="ECO:0008006" key="13">
    <source>
        <dbReference type="Google" id="ProtNLM"/>
    </source>
</evidence>
<evidence type="ECO:0000256" key="3">
    <source>
        <dbReference type="ARBA" id="ARBA00022763"/>
    </source>
</evidence>
<keyword evidence="3" id="KW-0227">DNA damage</keyword>
<evidence type="ECO:0000256" key="4">
    <source>
        <dbReference type="ARBA" id="ARBA00022801"/>
    </source>
</evidence>
<dbReference type="SMART" id="SM01058">
    <property type="entry name" value="CarD_TRCF"/>
    <property type="match status" value="1"/>
</dbReference>
<dbReference type="Gene3D" id="3.40.50.300">
    <property type="entry name" value="P-loop containing nucleotide triphosphate hydrolases"/>
    <property type="match status" value="2"/>
</dbReference>
<evidence type="ECO:0000256" key="6">
    <source>
        <dbReference type="ARBA" id="ARBA00022840"/>
    </source>
</evidence>
<dbReference type="Pfam" id="PF00271">
    <property type="entry name" value="Helicase_C"/>
    <property type="match status" value="1"/>
</dbReference>
<accession>A0A1G1WR22</accession>
<dbReference type="CDD" id="cd17991">
    <property type="entry name" value="DEXHc_TRCF"/>
    <property type="match status" value="1"/>
</dbReference>
<dbReference type="GO" id="GO:0003677">
    <property type="term" value="F:DNA binding"/>
    <property type="evidence" value="ECO:0007669"/>
    <property type="project" value="UniProtKB-KW"/>
</dbReference>
<dbReference type="PROSITE" id="PS51192">
    <property type="entry name" value="HELICASE_ATP_BIND_1"/>
    <property type="match status" value="1"/>
</dbReference>
<protein>
    <recommendedName>
        <fullName evidence="13">Transcription-repair coupling factor</fullName>
    </recommendedName>
</protein>
<dbReference type="PANTHER" id="PTHR47964:SF1">
    <property type="entry name" value="ATP-DEPENDENT DNA HELICASE HOMOLOG RECG, CHLOROPLASTIC"/>
    <property type="match status" value="1"/>
</dbReference>
<dbReference type="Pfam" id="PF00270">
    <property type="entry name" value="DEAD"/>
    <property type="match status" value="1"/>
</dbReference>
<keyword evidence="7" id="KW-0238">DNA-binding</keyword>
<dbReference type="Gene3D" id="2.40.10.170">
    <property type="match status" value="1"/>
</dbReference>
<dbReference type="GO" id="GO:0005524">
    <property type="term" value="F:ATP binding"/>
    <property type="evidence" value="ECO:0007669"/>
    <property type="project" value="UniProtKB-KW"/>
</dbReference>
<gene>
    <name evidence="11" type="ORF">A3J50_01955</name>
</gene>
<dbReference type="Pfam" id="PF17757">
    <property type="entry name" value="UvrB_inter"/>
    <property type="match status" value="1"/>
</dbReference>
<dbReference type="InterPro" id="IPR041471">
    <property type="entry name" value="UvrB_inter"/>
</dbReference>
<keyword evidence="4" id="KW-0378">Hydrolase</keyword>
<dbReference type="InterPro" id="IPR003711">
    <property type="entry name" value="CarD-like/TRCF_RID"/>
</dbReference>
<dbReference type="InterPro" id="IPR036101">
    <property type="entry name" value="CarD-like/TRCF_RID_sf"/>
</dbReference>
<dbReference type="SUPFAM" id="SSF141259">
    <property type="entry name" value="CarD-like"/>
    <property type="match status" value="2"/>
</dbReference>
<dbReference type="SUPFAM" id="SSF52540">
    <property type="entry name" value="P-loop containing nucleoside triphosphate hydrolases"/>
    <property type="match status" value="3"/>
</dbReference>
<evidence type="ECO:0000256" key="7">
    <source>
        <dbReference type="ARBA" id="ARBA00023125"/>
    </source>
</evidence>
<keyword evidence="1" id="KW-0963">Cytoplasm</keyword>
<dbReference type="InterPro" id="IPR001650">
    <property type="entry name" value="Helicase_C-like"/>
</dbReference>
<dbReference type="SMART" id="SM00490">
    <property type="entry name" value="HELICc"/>
    <property type="match status" value="1"/>
</dbReference>
<keyword evidence="2" id="KW-0547">Nucleotide-binding</keyword>
<dbReference type="GO" id="GO:0016787">
    <property type="term" value="F:hydrolase activity"/>
    <property type="evidence" value="ECO:0007669"/>
    <property type="project" value="UniProtKB-KW"/>
</dbReference>
<dbReference type="PANTHER" id="PTHR47964">
    <property type="entry name" value="ATP-DEPENDENT DNA HELICASE HOMOLOG RECG, CHLOROPLASTIC"/>
    <property type="match status" value="1"/>
</dbReference>
<dbReference type="AlphaFoldDB" id="A0A1G1WR22"/>
<evidence type="ECO:0000256" key="1">
    <source>
        <dbReference type="ARBA" id="ARBA00022490"/>
    </source>
</evidence>
<dbReference type="PROSITE" id="PS51194">
    <property type="entry name" value="HELICASE_CTER"/>
    <property type="match status" value="1"/>
</dbReference>
<reference evidence="11 12" key="1">
    <citation type="journal article" date="2016" name="Nat. Commun.">
        <title>Thousands of microbial genomes shed light on interconnected biogeochemical processes in an aquifer system.</title>
        <authorList>
            <person name="Anantharaman K."/>
            <person name="Brown C.T."/>
            <person name="Hug L.A."/>
            <person name="Sharon I."/>
            <person name="Castelle C.J."/>
            <person name="Probst A.J."/>
            <person name="Thomas B.C."/>
            <person name="Singh A."/>
            <person name="Wilkins M.J."/>
            <person name="Karaoz U."/>
            <person name="Brodie E.L."/>
            <person name="Williams K.H."/>
            <person name="Hubbard S.S."/>
            <person name="Banfield J.F."/>
        </authorList>
    </citation>
    <scope>NUCLEOTIDE SEQUENCE [LARGE SCALE GENOMIC DNA]</scope>
</reference>
<dbReference type="Pfam" id="PF02559">
    <property type="entry name" value="CarD_TRCF_RID"/>
    <property type="match status" value="1"/>
</dbReference>
<comment type="caution">
    <text evidence="11">The sequence shown here is derived from an EMBL/GenBank/DDBJ whole genome shotgun (WGS) entry which is preliminary data.</text>
</comment>
<sequence>MVRDKYELNNLENPGVSFMTGGFVIAKKDKVETGLITERLAKLGYKGVGMIIPTEVGEFSFRGGVLDLWLERYKKPVRIDLFGNKIESIFLFEPTNGTKIKKLDEVYIVPYRSTPSRAGKWPRETNKDGRNKYERLFLSEVQPGDLVVHIDHGIGRFVGVELLNTPHAKKHVIASDSEAILKIATGRTGRYIPRNDTQVANLVIQYAKGDRLNVPINQIERVSHYVGSPGHRPNLNYLGTGAWERTKQRVQKSIVSIARELLQLYAVRETIKRPSYPTQSDWQQSLAESFPFEETPDQIQAIAEINADFSEDSPMDRILVGDVGFGKTEVALRAAFKVVESGKQVAVLTPTTLLAEQHYHLFKDRLKDFPVRLEFLSRFTTKVGVTKTLEGLKNGEVDMVVGTHRLLSKDVVFKRLGMLVIDEEHRFGVKQKEELKRKRLEVDVLSISATPIPRTLHMTLAKLRNVSVLATPPSNRLSVETHVGPMDWDMIKKALLVELNRGGQAYFVHNRIISLTDVAYRLAELVPELRVGHAHGQMGEKELESVMGDFYEGKIDCLVCTTIIGSGIDMPNVNTIFLDDSQRFGLADMHQLRGRVGRSDRQAFAYLFYPKGYTPVGEVYERLNTIGDFSELGAGFKLASRDLEIRGAGSLLGKEQHGFMNVVGFELYLRLLNQAVEMLKGGKTLRKI</sequence>
<feature type="domain" description="Helicase C-terminal" evidence="10">
    <location>
        <begin position="491"/>
        <end position="644"/>
    </location>
</feature>
<feature type="domain" description="Helicase ATP-binding" evidence="9">
    <location>
        <begin position="308"/>
        <end position="469"/>
    </location>
</feature>
<organism evidence="11 12">
    <name type="scientific">Candidatus Woykebacteria bacterium RIFCSPHIGHO2_02_FULL_43_16b</name>
    <dbReference type="NCBI Taxonomy" id="1802601"/>
    <lineage>
        <taxon>Bacteria</taxon>
        <taxon>Candidatus Woykeibacteriota</taxon>
    </lineage>
</organism>
<dbReference type="InterPro" id="IPR014001">
    <property type="entry name" value="Helicase_ATP-bd"/>
</dbReference>
<proteinExistence type="predicted"/>
<dbReference type="InterPro" id="IPR047112">
    <property type="entry name" value="RecG/Mfd"/>
</dbReference>
<keyword evidence="8" id="KW-0234">DNA repair</keyword>
<dbReference type="InterPro" id="IPR011545">
    <property type="entry name" value="DEAD/DEAH_box_helicase_dom"/>
</dbReference>
<dbReference type="Gene3D" id="3.30.2060.10">
    <property type="entry name" value="Penicillin-binding protein 1b domain"/>
    <property type="match status" value="1"/>
</dbReference>
<evidence type="ECO:0000256" key="2">
    <source>
        <dbReference type="ARBA" id="ARBA00022741"/>
    </source>
</evidence>
<dbReference type="GO" id="GO:0003678">
    <property type="term" value="F:DNA helicase activity"/>
    <property type="evidence" value="ECO:0007669"/>
    <property type="project" value="TreeGrafter"/>
</dbReference>
<evidence type="ECO:0000313" key="11">
    <source>
        <dbReference type="EMBL" id="OGY30195.1"/>
    </source>
</evidence>
<dbReference type="SMART" id="SM00487">
    <property type="entry name" value="DEXDc"/>
    <property type="match status" value="1"/>
</dbReference>